<accession>A0A1Y1CL57</accession>
<evidence type="ECO:0000259" key="5">
    <source>
        <dbReference type="Pfam" id="PF04542"/>
    </source>
</evidence>
<gene>
    <name evidence="7" type="ORF">ALGA_2728</name>
</gene>
<dbReference type="InterPro" id="IPR036388">
    <property type="entry name" value="WH-like_DNA-bd_sf"/>
</dbReference>
<dbReference type="Proteomes" id="UP000218267">
    <property type="component" value="Chromosome"/>
</dbReference>
<reference evidence="7 8" key="1">
    <citation type="journal article" date="2018" name="Mar. Genomics">
        <title>Complete genome sequence of Marinifilaceae bacterium strain SPP2, isolated from the Antarctic marine sediment.</title>
        <authorList>
            <person name="Watanabe M."/>
            <person name="Kojima H."/>
            <person name="Fukui M."/>
        </authorList>
    </citation>
    <scope>NUCLEOTIDE SEQUENCE [LARGE SCALE GENOMIC DNA]</scope>
    <source>
        <strain evidence="7 8">SPP2</strain>
    </source>
</reference>
<reference evidence="8" key="2">
    <citation type="journal article" date="2020" name="Antonie Van Leeuwenhoek">
        <title>Labilibaculum antarcticum sp. nov., a novel facultative anaerobic, psychrotorelant bacterium isolated from marine sediment of Antarctica.</title>
        <authorList>
            <person name="Watanabe M."/>
            <person name="Kojima H."/>
            <person name="Fukui M."/>
        </authorList>
    </citation>
    <scope>NUCLEOTIDE SEQUENCE [LARGE SCALE GENOMIC DNA]</scope>
    <source>
        <strain evidence="8">SPP2</strain>
    </source>
</reference>
<dbReference type="InterPro" id="IPR014327">
    <property type="entry name" value="RNA_pol_sigma70_bacteroid"/>
</dbReference>
<evidence type="ECO:0000256" key="1">
    <source>
        <dbReference type="ARBA" id="ARBA00010641"/>
    </source>
</evidence>
<protein>
    <submittedName>
        <fullName evidence="7">RNA polymerase sigma-70 factor</fullName>
    </submittedName>
</protein>
<dbReference type="GO" id="GO:0003677">
    <property type="term" value="F:DNA binding"/>
    <property type="evidence" value="ECO:0007669"/>
    <property type="project" value="InterPro"/>
</dbReference>
<keyword evidence="3" id="KW-0731">Sigma factor</keyword>
<dbReference type="Pfam" id="PF08281">
    <property type="entry name" value="Sigma70_r4_2"/>
    <property type="match status" value="1"/>
</dbReference>
<dbReference type="KEGG" id="mbas:ALGA_2728"/>
<evidence type="ECO:0000313" key="7">
    <source>
        <dbReference type="EMBL" id="BAX81040.1"/>
    </source>
</evidence>
<dbReference type="NCBIfam" id="TIGR02937">
    <property type="entry name" value="sigma70-ECF"/>
    <property type="match status" value="1"/>
</dbReference>
<dbReference type="NCBIfam" id="TIGR02985">
    <property type="entry name" value="Sig70_bacteroi1"/>
    <property type="match status" value="1"/>
</dbReference>
<organism evidence="7 8">
    <name type="scientific">Labilibaculum antarcticum</name>
    <dbReference type="NCBI Taxonomy" id="1717717"/>
    <lineage>
        <taxon>Bacteria</taxon>
        <taxon>Pseudomonadati</taxon>
        <taxon>Bacteroidota</taxon>
        <taxon>Bacteroidia</taxon>
        <taxon>Marinilabiliales</taxon>
        <taxon>Marinifilaceae</taxon>
        <taxon>Labilibaculum</taxon>
    </lineage>
</organism>
<keyword evidence="4" id="KW-0804">Transcription</keyword>
<evidence type="ECO:0000256" key="4">
    <source>
        <dbReference type="ARBA" id="ARBA00023163"/>
    </source>
</evidence>
<dbReference type="EMBL" id="AP018042">
    <property type="protein sequence ID" value="BAX81040.1"/>
    <property type="molecule type" value="Genomic_DNA"/>
</dbReference>
<dbReference type="InterPro" id="IPR039425">
    <property type="entry name" value="RNA_pol_sigma-70-like"/>
</dbReference>
<dbReference type="PANTHER" id="PTHR43133">
    <property type="entry name" value="RNA POLYMERASE ECF-TYPE SIGMA FACTO"/>
    <property type="match status" value="1"/>
</dbReference>
<dbReference type="Gene3D" id="1.10.10.10">
    <property type="entry name" value="Winged helix-like DNA-binding domain superfamily/Winged helix DNA-binding domain"/>
    <property type="match status" value="1"/>
</dbReference>
<dbReference type="InterPro" id="IPR013324">
    <property type="entry name" value="RNA_pol_sigma_r3/r4-like"/>
</dbReference>
<dbReference type="RefSeq" id="WP_096429995.1">
    <property type="nucleotide sequence ID" value="NZ_AP018042.1"/>
</dbReference>
<keyword evidence="2" id="KW-0805">Transcription regulation</keyword>
<comment type="similarity">
    <text evidence="1">Belongs to the sigma-70 factor family. ECF subfamily.</text>
</comment>
<dbReference type="Gene3D" id="1.10.1740.10">
    <property type="match status" value="1"/>
</dbReference>
<dbReference type="AlphaFoldDB" id="A0A1Y1CL57"/>
<dbReference type="GO" id="GO:0006352">
    <property type="term" value="P:DNA-templated transcription initiation"/>
    <property type="evidence" value="ECO:0007669"/>
    <property type="project" value="InterPro"/>
</dbReference>
<evidence type="ECO:0000256" key="2">
    <source>
        <dbReference type="ARBA" id="ARBA00023015"/>
    </source>
</evidence>
<sequence>MLVLSKTKTNIDFEITFKEFYSPLCNFAYSFIPDQDLCQDLVQDIFLKIWDKSPDITTSISSYLYRAVKNSCLDQMKKSYKQSIIPIEEIEDPIDSPYELNREKNLEALNQKIGRAVNSLPPKCKEVFLLRRDFQLSYDEISDELDISKKTIESHMNSAIKKLRTQLSKSDLLICFFFLEKK</sequence>
<dbReference type="SUPFAM" id="SSF88659">
    <property type="entry name" value="Sigma3 and sigma4 domains of RNA polymerase sigma factors"/>
    <property type="match status" value="1"/>
</dbReference>
<dbReference type="InterPro" id="IPR013325">
    <property type="entry name" value="RNA_pol_sigma_r2"/>
</dbReference>
<evidence type="ECO:0000313" key="8">
    <source>
        <dbReference type="Proteomes" id="UP000218267"/>
    </source>
</evidence>
<feature type="domain" description="RNA polymerase sigma-70 region 2" evidence="5">
    <location>
        <begin position="17"/>
        <end position="78"/>
    </location>
</feature>
<keyword evidence="8" id="KW-1185">Reference proteome</keyword>
<dbReference type="InterPro" id="IPR013249">
    <property type="entry name" value="RNA_pol_sigma70_r4_t2"/>
</dbReference>
<dbReference type="InterPro" id="IPR014284">
    <property type="entry name" value="RNA_pol_sigma-70_dom"/>
</dbReference>
<proteinExistence type="inferred from homology"/>
<dbReference type="SUPFAM" id="SSF88946">
    <property type="entry name" value="Sigma2 domain of RNA polymerase sigma factors"/>
    <property type="match status" value="1"/>
</dbReference>
<name>A0A1Y1CL57_9BACT</name>
<dbReference type="PANTHER" id="PTHR43133:SF46">
    <property type="entry name" value="RNA POLYMERASE SIGMA-70 FACTOR ECF SUBFAMILY"/>
    <property type="match status" value="1"/>
</dbReference>
<dbReference type="InterPro" id="IPR007627">
    <property type="entry name" value="RNA_pol_sigma70_r2"/>
</dbReference>
<dbReference type="Pfam" id="PF04542">
    <property type="entry name" value="Sigma70_r2"/>
    <property type="match status" value="1"/>
</dbReference>
<feature type="domain" description="RNA polymerase sigma factor 70 region 4 type 2" evidence="6">
    <location>
        <begin position="111"/>
        <end position="163"/>
    </location>
</feature>
<dbReference type="CDD" id="cd06171">
    <property type="entry name" value="Sigma70_r4"/>
    <property type="match status" value="1"/>
</dbReference>
<evidence type="ECO:0000259" key="6">
    <source>
        <dbReference type="Pfam" id="PF08281"/>
    </source>
</evidence>
<dbReference type="GO" id="GO:0016987">
    <property type="term" value="F:sigma factor activity"/>
    <property type="evidence" value="ECO:0007669"/>
    <property type="project" value="UniProtKB-KW"/>
</dbReference>
<dbReference type="OrthoDB" id="1453134at2"/>
<evidence type="ECO:0000256" key="3">
    <source>
        <dbReference type="ARBA" id="ARBA00023082"/>
    </source>
</evidence>